<name>A0A917RT25_9NOCA</name>
<keyword evidence="1" id="KW-0472">Membrane</keyword>
<sequence>MSYPPPTYGYPGYGPPPEHPQATTVLILGIVGMMFCQLCAPFAWVMGRRALNEIDASGGTVGGRSNVMVGYVLGIIGSALLILGVLAVIAYIVFIVVLIGSGSSS</sequence>
<reference evidence="2" key="2">
    <citation type="submission" date="2020-09" db="EMBL/GenBank/DDBJ databases">
        <authorList>
            <person name="Sun Q."/>
            <person name="Zhou Y."/>
        </authorList>
    </citation>
    <scope>NUCLEOTIDE SEQUENCE</scope>
    <source>
        <strain evidence="2">CGMCC 4.3508</strain>
    </source>
</reference>
<keyword evidence="1" id="KW-1133">Transmembrane helix</keyword>
<feature type="transmembrane region" description="Helical" evidence="1">
    <location>
        <begin position="25"/>
        <end position="47"/>
    </location>
</feature>
<dbReference type="EMBL" id="BMMH01000011">
    <property type="protein sequence ID" value="GGL27403.1"/>
    <property type="molecule type" value="Genomic_DNA"/>
</dbReference>
<protein>
    <recommendedName>
        <fullName evidence="4">DUF4190 domain-containing protein</fullName>
    </recommendedName>
</protein>
<keyword evidence="3" id="KW-1185">Reference proteome</keyword>
<accession>A0A917RT25</accession>
<reference evidence="2" key="1">
    <citation type="journal article" date="2014" name="Int. J. Syst. Evol. Microbiol.">
        <title>Complete genome sequence of Corynebacterium casei LMG S-19264T (=DSM 44701T), isolated from a smear-ripened cheese.</title>
        <authorList>
            <consortium name="US DOE Joint Genome Institute (JGI-PGF)"/>
            <person name="Walter F."/>
            <person name="Albersmeier A."/>
            <person name="Kalinowski J."/>
            <person name="Ruckert C."/>
        </authorList>
    </citation>
    <scope>NUCLEOTIDE SEQUENCE</scope>
    <source>
        <strain evidence="2">CGMCC 4.3508</strain>
    </source>
</reference>
<proteinExistence type="predicted"/>
<gene>
    <name evidence="2" type="ORF">GCM10011588_47730</name>
</gene>
<evidence type="ECO:0000313" key="2">
    <source>
        <dbReference type="EMBL" id="GGL27403.1"/>
    </source>
</evidence>
<dbReference type="Proteomes" id="UP000638263">
    <property type="component" value="Unassembled WGS sequence"/>
</dbReference>
<keyword evidence="1" id="KW-0812">Transmembrane</keyword>
<evidence type="ECO:0000313" key="3">
    <source>
        <dbReference type="Proteomes" id="UP000638263"/>
    </source>
</evidence>
<evidence type="ECO:0008006" key="4">
    <source>
        <dbReference type="Google" id="ProtNLM"/>
    </source>
</evidence>
<dbReference type="RefSeq" id="WP_062999842.1">
    <property type="nucleotide sequence ID" value="NZ_BMMH01000011.1"/>
</dbReference>
<evidence type="ECO:0000256" key="1">
    <source>
        <dbReference type="SAM" id="Phobius"/>
    </source>
</evidence>
<organism evidence="2 3">
    <name type="scientific">Nocardia jinanensis</name>
    <dbReference type="NCBI Taxonomy" id="382504"/>
    <lineage>
        <taxon>Bacteria</taxon>
        <taxon>Bacillati</taxon>
        <taxon>Actinomycetota</taxon>
        <taxon>Actinomycetes</taxon>
        <taxon>Mycobacteriales</taxon>
        <taxon>Nocardiaceae</taxon>
        <taxon>Nocardia</taxon>
    </lineage>
</organism>
<comment type="caution">
    <text evidence="2">The sequence shown here is derived from an EMBL/GenBank/DDBJ whole genome shotgun (WGS) entry which is preliminary data.</text>
</comment>
<dbReference type="AlphaFoldDB" id="A0A917RT25"/>
<feature type="transmembrane region" description="Helical" evidence="1">
    <location>
        <begin position="68"/>
        <end position="99"/>
    </location>
</feature>